<evidence type="ECO:0000313" key="2">
    <source>
        <dbReference type="Proteomes" id="UP000026941"/>
    </source>
</evidence>
<name>A0AA87UAI0_RHIRH</name>
<dbReference type="EMBL" id="BAYX01000008">
    <property type="protein sequence ID" value="GAJ94423.1"/>
    <property type="molecule type" value="Genomic_DNA"/>
</dbReference>
<reference evidence="1 2" key="1">
    <citation type="submission" date="2014-05" db="EMBL/GenBank/DDBJ databases">
        <title>Whole genome shotgun sequence of Rhizobium rhizogenes NBRC 13257.</title>
        <authorList>
            <person name="Katano-Makiyama Y."/>
            <person name="Hosoyama A."/>
            <person name="Hashimoto M."/>
            <person name="Hosoyama Y."/>
            <person name="Noguchi M."/>
            <person name="Tsuchikane K."/>
            <person name="Kimura A."/>
            <person name="Ohji S."/>
            <person name="Ichikawa N."/>
            <person name="Yamazoe A."/>
            <person name="Fujita N."/>
        </authorList>
    </citation>
    <scope>NUCLEOTIDE SEQUENCE [LARGE SCALE GENOMIC DNA]</scope>
    <source>
        <strain evidence="1 2">NBRC 13257</strain>
    </source>
</reference>
<organism evidence="1 2">
    <name type="scientific">Rhizobium rhizogenes NBRC 13257</name>
    <dbReference type="NCBI Taxonomy" id="1220581"/>
    <lineage>
        <taxon>Bacteria</taxon>
        <taxon>Pseudomonadati</taxon>
        <taxon>Pseudomonadota</taxon>
        <taxon>Alphaproteobacteria</taxon>
        <taxon>Hyphomicrobiales</taxon>
        <taxon>Rhizobiaceae</taxon>
        <taxon>Rhizobium/Agrobacterium group</taxon>
        <taxon>Rhizobium</taxon>
    </lineage>
</organism>
<gene>
    <name evidence="1" type="ORF">RRH01S_08_01610</name>
</gene>
<evidence type="ECO:0000313" key="1">
    <source>
        <dbReference type="EMBL" id="GAJ94423.1"/>
    </source>
</evidence>
<comment type="caution">
    <text evidence="1">The sequence shown here is derived from an EMBL/GenBank/DDBJ whole genome shotgun (WGS) entry which is preliminary data.</text>
</comment>
<dbReference type="AlphaFoldDB" id="A0AA87UAI0"/>
<proteinExistence type="predicted"/>
<accession>A0AA87UAI0</accession>
<sequence>MGNSRHGGATGANGHRNDVPDMEWLMGDAEADGRPCIDGWRSCLGNFAPANLAAGGESYIEAVRGNIIDIRLAPEGELI</sequence>
<dbReference type="Proteomes" id="UP000026941">
    <property type="component" value="Unassembled WGS sequence"/>
</dbReference>
<protein>
    <submittedName>
        <fullName evidence="1">Uncharacterized protein</fullName>
    </submittedName>
</protein>